<organism evidence="1 2">
    <name type="scientific">Populus alba x Populus x berolinensis</name>
    <dbReference type="NCBI Taxonomy" id="444605"/>
    <lineage>
        <taxon>Eukaryota</taxon>
        <taxon>Viridiplantae</taxon>
        <taxon>Streptophyta</taxon>
        <taxon>Embryophyta</taxon>
        <taxon>Tracheophyta</taxon>
        <taxon>Spermatophyta</taxon>
        <taxon>Magnoliopsida</taxon>
        <taxon>eudicotyledons</taxon>
        <taxon>Gunneridae</taxon>
        <taxon>Pentapetalae</taxon>
        <taxon>rosids</taxon>
        <taxon>fabids</taxon>
        <taxon>Malpighiales</taxon>
        <taxon>Salicaceae</taxon>
        <taxon>Saliceae</taxon>
        <taxon>Populus</taxon>
    </lineage>
</organism>
<name>A0AAD6W2G2_9ROSI</name>
<dbReference type="EMBL" id="JAQIZT010000005">
    <property type="protein sequence ID" value="KAJ6996780.1"/>
    <property type="molecule type" value="Genomic_DNA"/>
</dbReference>
<comment type="caution">
    <text evidence="1">The sequence shown here is derived from an EMBL/GenBank/DDBJ whole genome shotgun (WGS) entry which is preliminary data.</text>
</comment>
<proteinExistence type="predicted"/>
<sequence>MMTLFKSQKFWDIEAQREELKVKEQKDASALYLIQQSLLIQFFQGLLEL</sequence>
<reference evidence="1" key="1">
    <citation type="journal article" date="2023" name="Mol. Ecol. Resour.">
        <title>Chromosome-level genome assembly of a triploid poplar Populus alba 'Berolinensis'.</title>
        <authorList>
            <person name="Chen S."/>
            <person name="Yu Y."/>
            <person name="Wang X."/>
            <person name="Wang S."/>
            <person name="Zhang T."/>
            <person name="Zhou Y."/>
            <person name="He R."/>
            <person name="Meng N."/>
            <person name="Wang Y."/>
            <person name="Liu W."/>
            <person name="Liu Z."/>
            <person name="Liu J."/>
            <person name="Guo Q."/>
            <person name="Huang H."/>
            <person name="Sederoff R.R."/>
            <person name="Wang G."/>
            <person name="Qu G."/>
            <person name="Chen S."/>
        </authorList>
    </citation>
    <scope>NUCLEOTIDE SEQUENCE</scope>
    <source>
        <strain evidence="1">SC-2020</strain>
    </source>
</reference>
<keyword evidence="2" id="KW-1185">Reference proteome</keyword>
<dbReference type="AlphaFoldDB" id="A0AAD6W2G2"/>
<accession>A0AAD6W2G2</accession>
<dbReference type="Proteomes" id="UP001164929">
    <property type="component" value="Chromosome 5"/>
</dbReference>
<evidence type="ECO:0000313" key="1">
    <source>
        <dbReference type="EMBL" id="KAJ6996780.1"/>
    </source>
</evidence>
<protein>
    <submittedName>
        <fullName evidence="1">Uncharacterized protein</fullName>
    </submittedName>
</protein>
<evidence type="ECO:0000313" key="2">
    <source>
        <dbReference type="Proteomes" id="UP001164929"/>
    </source>
</evidence>
<gene>
    <name evidence="1" type="ORF">NC653_013393</name>
</gene>